<evidence type="ECO:0000256" key="2">
    <source>
        <dbReference type="ARBA" id="ARBA00004236"/>
    </source>
</evidence>
<proteinExistence type="predicted"/>
<dbReference type="Pfam" id="PF00672">
    <property type="entry name" value="HAMP"/>
    <property type="match status" value="1"/>
</dbReference>
<dbReference type="CDD" id="cd00082">
    <property type="entry name" value="HisKA"/>
    <property type="match status" value="1"/>
</dbReference>
<name>A0ABR6BVC3_9PSEU</name>
<accession>A0ABR6BVC3</accession>
<dbReference type="PANTHER" id="PTHR45436:SF5">
    <property type="entry name" value="SENSOR HISTIDINE KINASE TRCS"/>
    <property type="match status" value="1"/>
</dbReference>
<dbReference type="SMART" id="SM00304">
    <property type="entry name" value="HAMP"/>
    <property type="match status" value="1"/>
</dbReference>
<dbReference type="InterPro" id="IPR036097">
    <property type="entry name" value="HisK_dim/P_sf"/>
</dbReference>
<feature type="domain" description="HAMP" evidence="13">
    <location>
        <begin position="181"/>
        <end position="234"/>
    </location>
</feature>
<dbReference type="SUPFAM" id="SSF55874">
    <property type="entry name" value="ATPase domain of HSP90 chaperone/DNA topoisomerase II/histidine kinase"/>
    <property type="match status" value="1"/>
</dbReference>
<dbReference type="Gene3D" id="1.10.287.130">
    <property type="match status" value="1"/>
</dbReference>
<evidence type="ECO:0000256" key="1">
    <source>
        <dbReference type="ARBA" id="ARBA00000085"/>
    </source>
</evidence>
<evidence type="ECO:0000256" key="5">
    <source>
        <dbReference type="ARBA" id="ARBA00022679"/>
    </source>
</evidence>
<dbReference type="Pfam" id="PF02518">
    <property type="entry name" value="HATPase_c"/>
    <property type="match status" value="1"/>
</dbReference>
<evidence type="ECO:0000259" key="13">
    <source>
        <dbReference type="PROSITE" id="PS50885"/>
    </source>
</evidence>
<evidence type="ECO:0000256" key="8">
    <source>
        <dbReference type="ARBA" id="ARBA00022989"/>
    </source>
</evidence>
<dbReference type="RefSeq" id="WP_182839927.1">
    <property type="nucleotide sequence ID" value="NZ_BAAABQ010000008.1"/>
</dbReference>
<evidence type="ECO:0000256" key="9">
    <source>
        <dbReference type="ARBA" id="ARBA00023012"/>
    </source>
</evidence>
<dbReference type="Gene3D" id="6.10.340.10">
    <property type="match status" value="1"/>
</dbReference>
<dbReference type="Proteomes" id="UP000517916">
    <property type="component" value="Unassembled WGS sequence"/>
</dbReference>
<evidence type="ECO:0000256" key="3">
    <source>
        <dbReference type="ARBA" id="ARBA00012438"/>
    </source>
</evidence>
<gene>
    <name evidence="14" type="ORF">BC739_007766</name>
</gene>
<dbReference type="PROSITE" id="PS50885">
    <property type="entry name" value="HAMP"/>
    <property type="match status" value="1"/>
</dbReference>
<dbReference type="PROSITE" id="PS50109">
    <property type="entry name" value="HIS_KIN"/>
    <property type="match status" value="1"/>
</dbReference>
<dbReference type="SUPFAM" id="SSF47384">
    <property type="entry name" value="Homodimeric domain of signal transducing histidine kinase"/>
    <property type="match status" value="1"/>
</dbReference>
<dbReference type="InterPro" id="IPR005467">
    <property type="entry name" value="His_kinase_dom"/>
</dbReference>
<keyword evidence="10 11" id="KW-0472">Membrane</keyword>
<feature type="domain" description="Histidine kinase" evidence="12">
    <location>
        <begin position="242"/>
        <end position="446"/>
    </location>
</feature>
<comment type="subcellular location">
    <subcellularLocation>
        <location evidence="2">Cell membrane</location>
    </subcellularLocation>
</comment>
<dbReference type="Gene3D" id="3.30.565.10">
    <property type="entry name" value="Histidine kinase-like ATPase, C-terminal domain"/>
    <property type="match status" value="1"/>
</dbReference>
<evidence type="ECO:0000259" key="12">
    <source>
        <dbReference type="PROSITE" id="PS50109"/>
    </source>
</evidence>
<dbReference type="InterPro" id="IPR050428">
    <property type="entry name" value="TCS_sensor_his_kinase"/>
</dbReference>
<evidence type="ECO:0000313" key="15">
    <source>
        <dbReference type="Proteomes" id="UP000517916"/>
    </source>
</evidence>
<dbReference type="PANTHER" id="PTHR45436">
    <property type="entry name" value="SENSOR HISTIDINE KINASE YKOH"/>
    <property type="match status" value="1"/>
</dbReference>
<evidence type="ECO:0000256" key="10">
    <source>
        <dbReference type="ARBA" id="ARBA00023136"/>
    </source>
</evidence>
<keyword evidence="5 14" id="KW-0808">Transferase</keyword>
<feature type="transmembrane region" description="Helical" evidence="11">
    <location>
        <begin position="161"/>
        <end position="180"/>
    </location>
</feature>
<dbReference type="EC" id="2.7.13.3" evidence="3"/>
<dbReference type="GO" id="GO:0004673">
    <property type="term" value="F:protein histidine kinase activity"/>
    <property type="evidence" value="ECO:0007669"/>
    <property type="project" value="UniProtKB-EC"/>
</dbReference>
<protein>
    <recommendedName>
        <fullName evidence="3">histidine kinase</fullName>
        <ecNumber evidence="3">2.7.13.3</ecNumber>
    </recommendedName>
</protein>
<keyword evidence="7 14" id="KW-0418">Kinase</keyword>
<evidence type="ECO:0000256" key="4">
    <source>
        <dbReference type="ARBA" id="ARBA00022553"/>
    </source>
</evidence>
<keyword evidence="6 11" id="KW-0812">Transmembrane</keyword>
<dbReference type="InterPro" id="IPR003594">
    <property type="entry name" value="HATPase_dom"/>
</dbReference>
<comment type="caution">
    <text evidence="14">The sequence shown here is derived from an EMBL/GenBank/DDBJ whole genome shotgun (WGS) entry which is preliminary data.</text>
</comment>
<sequence length="451" mass="48277">MNLAARLALAFAAVGAVVAILVGVFSYQTASDRIHEELDRTLLTTAAAISTGATAVLAPNPAITGPGNDHDQAQPMVAQRIVPDGSVQRVGGRLAALPITLDERALAVRGKPGEHLYYDVTAGPDDYRVVTVALSSGQGALQLGIDVDGTRHVLSSLATRITLVSALVLVAAAAAGWLIARRVTRPLVRLTRLAEQVSSSGRLDVEVPVDGRDEVGRLATSFDAMLSRLATSRDDQERLVQDAAHELRTPLTSLRTNARVLRRFGELNPGAQERLLEDVDGETRELTHLVDELVELATRRYEEEPPEPVDLAEVVTRAAERVRRRSGREIRVDAEPVRMLGRARALDRAVTNLLENAVKFDRTGTVEVVLRGGHVEVRDRGPGIAEADRAHVFDRFYRADTARALPGSGLGLAIVRQVALAHGGEVTVTARPGGGAVVGFAVADDRLSPDS</sequence>
<dbReference type="SUPFAM" id="SSF158472">
    <property type="entry name" value="HAMP domain-like"/>
    <property type="match status" value="1"/>
</dbReference>
<dbReference type="CDD" id="cd06225">
    <property type="entry name" value="HAMP"/>
    <property type="match status" value="1"/>
</dbReference>
<dbReference type="PRINTS" id="PR00344">
    <property type="entry name" value="BCTRLSENSOR"/>
</dbReference>
<evidence type="ECO:0000256" key="7">
    <source>
        <dbReference type="ARBA" id="ARBA00022777"/>
    </source>
</evidence>
<evidence type="ECO:0000256" key="6">
    <source>
        <dbReference type="ARBA" id="ARBA00022692"/>
    </source>
</evidence>
<evidence type="ECO:0000256" key="11">
    <source>
        <dbReference type="SAM" id="Phobius"/>
    </source>
</evidence>
<keyword evidence="8 11" id="KW-1133">Transmembrane helix</keyword>
<keyword evidence="9" id="KW-0902">Two-component regulatory system</keyword>
<comment type="catalytic activity">
    <reaction evidence="1">
        <text>ATP + protein L-histidine = ADP + protein N-phospho-L-histidine.</text>
        <dbReference type="EC" id="2.7.13.3"/>
    </reaction>
</comment>
<dbReference type="SMART" id="SM00388">
    <property type="entry name" value="HisKA"/>
    <property type="match status" value="1"/>
</dbReference>
<keyword evidence="4" id="KW-0597">Phosphoprotein</keyword>
<dbReference type="InterPro" id="IPR036890">
    <property type="entry name" value="HATPase_C_sf"/>
</dbReference>
<dbReference type="CDD" id="cd00075">
    <property type="entry name" value="HATPase"/>
    <property type="match status" value="1"/>
</dbReference>
<dbReference type="SMART" id="SM00387">
    <property type="entry name" value="HATPase_c"/>
    <property type="match status" value="1"/>
</dbReference>
<reference evidence="14 15" key="1">
    <citation type="submission" date="2020-08" db="EMBL/GenBank/DDBJ databases">
        <title>Genomic Encyclopedia of Archaeal and Bacterial Type Strains, Phase II (KMG-II): from individual species to whole genera.</title>
        <authorList>
            <person name="Goeker M."/>
        </authorList>
    </citation>
    <scope>NUCLEOTIDE SEQUENCE [LARGE SCALE GENOMIC DNA]</scope>
    <source>
        <strain evidence="14 15">DSM 43850</strain>
    </source>
</reference>
<dbReference type="InterPro" id="IPR004358">
    <property type="entry name" value="Sig_transdc_His_kin-like_C"/>
</dbReference>
<dbReference type="Pfam" id="PF00512">
    <property type="entry name" value="HisKA"/>
    <property type="match status" value="1"/>
</dbReference>
<organism evidence="14 15">
    <name type="scientific">Kutzneria viridogrisea</name>
    <dbReference type="NCBI Taxonomy" id="47990"/>
    <lineage>
        <taxon>Bacteria</taxon>
        <taxon>Bacillati</taxon>
        <taxon>Actinomycetota</taxon>
        <taxon>Actinomycetes</taxon>
        <taxon>Pseudonocardiales</taxon>
        <taxon>Pseudonocardiaceae</taxon>
        <taxon>Kutzneria</taxon>
    </lineage>
</organism>
<evidence type="ECO:0000313" key="14">
    <source>
        <dbReference type="EMBL" id="MBA8930519.1"/>
    </source>
</evidence>
<dbReference type="InterPro" id="IPR003661">
    <property type="entry name" value="HisK_dim/P_dom"/>
</dbReference>
<dbReference type="InterPro" id="IPR003660">
    <property type="entry name" value="HAMP_dom"/>
</dbReference>
<keyword evidence="15" id="KW-1185">Reference proteome</keyword>
<dbReference type="EMBL" id="JACJID010000007">
    <property type="protein sequence ID" value="MBA8930519.1"/>
    <property type="molecule type" value="Genomic_DNA"/>
</dbReference>